<feature type="domain" description="Protein kinase" evidence="4">
    <location>
        <begin position="116"/>
        <end position="366"/>
    </location>
</feature>
<evidence type="ECO:0000256" key="1">
    <source>
        <dbReference type="ARBA" id="ARBA00004167"/>
    </source>
</evidence>
<dbReference type="PANTHER" id="PTHR24416:SF621">
    <property type="entry name" value="TYROSINE KINASE RECEPTOR CAD96CA"/>
    <property type="match status" value="1"/>
</dbReference>
<reference evidence="6" key="1">
    <citation type="submission" date="2025-08" db="UniProtKB">
        <authorList>
            <consortium name="RefSeq"/>
        </authorList>
    </citation>
    <scope>IDENTIFICATION</scope>
    <source>
        <tissue evidence="6">Testes</tissue>
    </source>
</reference>
<proteinExistence type="predicted"/>
<dbReference type="InterPro" id="IPR011009">
    <property type="entry name" value="Kinase-like_dom_sf"/>
</dbReference>
<dbReference type="Pfam" id="PF07714">
    <property type="entry name" value="PK_Tyr_Ser-Thr"/>
    <property type="match status" value="1"/>
</dbReference>
<dbReference type="SUPFAM" id="SSF56112">
    <property type="entry name" value="Protein kinase-like (PK-like)"/>
    <property type="match status" value="1"/>
</dbReference>
<accession>A0ABM0N0P0</accession>
<sequence length="366" mass="40806">EVFQSLSTLPQTSGIPATAHLPVSYSQLSIILLGGGDASAYVDNIRGRQRHNTYPPPLLRPRDDSSLRDLVNFPPGVGSIDTIDSDLTYRTDSTYPYLGGVGYVPVKSPCNACRRLRFIEKIGSGEFGEVHKATIHSSSGMTSGAVAVKTVKHPDCTSEQASLTRECEILASLLPCSKFIIAVIGYCVHPLSNAVKCIIMEFCENGNLRNYLRKHGNQSYHNRREYGPQIILTSNDLMKFACQISEGMCFLADSNCLHRDLAARNVLITRDKDCRISDFGMAKQMNTDGIYLRQSQVPLPVRWMAPESIRDHVYTLKTEVWSFGIVLWEIATFGSTPYSDIKDAYEARTKILEGHKLEKPKHCRPE</sequence>
<dbReference type="SMART" id="SM00219">
    <property type="entry name" value="TyrKc"/>
    <property type="match status" value="1"/>
</dbReference>
<organism evidence="5 6">
    <name type="scientific">Saccoglossus kowalevskii</name>
    <name type="common">Acorn worm</name>
    <dbReference type="NCBI Taxonomy" id="10224"/>
    <lineage>
        <taxon>Eukaryota</taxon>
        <taxon>Metazoa</taxon>
        <taxon>Hemichordata</taxon>
        <taxon>Enteropneusta</taxon>
        <taxon>Harrimaniidae</taxon>
        <taxon>Saccoglossus</taxon>
    </lineage>
</organism>
<evidence type="ECO:0000313" key="5">
    <source>
        <dbReference type="Proteomes" id="UP000694865"/>
    </source>
</evidence>
<dbReference type="InterPro" id="IPR001245">
    <property type="entry name" value="Ser-Thr/Tyr_kinase_cat_dom"/>
</dbReference>
<dbReference type="InterPro" id="IPR008266">
    <property type="entry name" value="Tyr_kinase_AS"/>
</dbReference>
<dbReference type="InterPro" id="IPR020635">
    <property type="entry name" value="Tyr_kinase_cat_dom"/>
</dbReference>
<comment type="subcellular location">
    <subcellularLocation>
        <location evidence="1">Membrane</location>
        <topology evidence="1">Single-pass membrane protein</topology>
    </subcellularLocation>
</comment>
<keyword evidence="5" id="KW-1185">Reference proteome</keyword>
<protein>
    <submittedName>
        <fullName evidence="6">Tyrosine kinase receptor Cad96Ca-like</fullName>
    </submittedName>
</protein>
<gene>
    <name evidence="6" type="primary">LOC102808167</name>
</gene>
<evidence type="ECO:0000256" key="3">
    <source>
        <dbReference type="PROSITE-ProRule" id="PRU10141"/>
    </source>
</evidence>
<feature type="binding site" evidence="3">
    <location>
        <position position="149"/>
    </location>
    <ligand>
        <name>ATP</name>
        <dbReference type="ChEBI" id="CHEBI:30616"/>
    </ligand>
</feature>
<dbReference type="Gene3D" id="1.10.510.10">
    <property type="entry name" value="Transferase(Phosphotransferase) domain 1"/>
    <property type="match status" value="1"/>
</dbReference>
<dbReference type="InterPro" id="IPR017441">
    <property type="entry name" value="Protein_kinase_ATP_BS"/>
</dbReference>
<dbReference type="GeneID" id="102808167"/>
<keyword evidence="3" id="KW-0547">Nucleotide-binding</keyword>
<dbReference type="PROSITE" id="PS00109">
    <property type="entry name" value="PROTEIN_KINASE_TYR"/>
    <property type="match status" value="1"/>
</dbReference>
<dbReference type="PROSITE" id="PS50011">
    <property type="entry name" value="PROTEIN_KINASE_DOM"/>
    <property type="match status" value="1"/>
</dbReference>
<dbReference type="PRINTS" id="PR00109">
    <property type="entry name" value="TYRKINASE"/>
</dbReference>
<dbReference type="PROSITE" id="PS00107">
    <property type="entry name" value="PROTEIN_KINASE_ATP"/>
    <property type="match status" value="1"/>
</dbReference>
<dbReference type="InterPro" id="IPR050122">
    <property type="entry name" value="RTK"/>
</dbReference>
<evidence type="ECO:0000256" key="2">
    <source>
        <dbReference type="ARBA" id="ARBA00051243"/>
    </source>
</evidence>
<evidence type="ECO:0000259" key="4">
    <source>
        <dbReference type="PROSITE" id="PS50011"/>
    </source>
</evidence>
<keyword evidence="3" id="KW-0067">ATP-binding</keyword>
<dbReference type="InterPro" id="IPR000719">
    <property type="entry name" value="Prot_kinase_dom"/>
</dbReference>
<name>A0ABM0N0P0_SACKO</name>
<comment type="catalytic activity">
    <reaction evidence="2">
        <text>L-tyrosyl-[protein] + ATP = O-phospho-L-tyrosyl-[protein] + ADP + H(+)</text>
        <dbReference type="Rhea" id="RHEA:10596"/>
        <dbReference type="Rhea" id="RHEA-COMP:10136"/>
        <dbReference type="Rhea" id="RHEA-COMP:20101"/>
        <dbReference type="ChEBI" id="CHEBI:15378"/>
        <dbReference type="ChEBI" id="CHEBI:30616"/>
        <dbReference type="ChEBI" id="CHEBI:46858"/>
        <dbReference type="ChEBI" id="CHEBI:61978"/>
        <dbReference type="ChEBI" id="CHEBI:456216"/>
        <dbReference type="EC" id="2.7.10.1"/>
    </reaction>
</comment>
<evidence type="ECO:0000313" key="6">
    <source>
        <dbReference type="RefSeq" id="XP_006825831.1"/>
    </source>
</evidence>
<dbReference type="PANTHER" id="PTHR24416">
    <property type="entry name" value="TYROSINE-PROTEIN KINASE RECEPTOR"/>
    <property type="match status" value="1"/>
</dbReference>
<dbReference type="Proteomes" id="UP000694865">
    <property type="component" value="Unplaced"/>
</dbReference>
<dbReference type="CDD" id="cd00192">
    <property type="entry name" value="PTKc"/>
    <property type="match status" value="1"/>
</dbReference>
<feature type="non-terminal residue" evidence="6">
    <location>
        <position position="366"/>
    </location>
</feature>
<dbReference type="RefSeq" id="XP_006825831.1">
    <property type="nucleotide sequence ID" value="XM_006825768.1"/>
</dbReference>
<feature type="non-terminal residue" evidence="6">
    <location>
        <position position="1"/>
    </location>
</feature>